<accession>A0A7Z6UH36</accession>
<evidence type="ECO:0000256" key="6">
    <source>
        <dbReference type="ARBA" id="ARBA00023288"/>
    </source>
</evidence>
<comment type="caution">
    <text evidence="8">The sequence shown here is derived from an EMBL/GenBank/DDBJ whole genome shotgun (WGS) entry which is preliminary data.</text>
</comment>
<evidence type="ECO:0000256" key="3">
    <source>
        <dbReference type="ARBA" id="ARBA00023136"/>
    </source>
</evidence>
<keyword evidence="2" id="KW-0732">Signal</keyword>
<keyword evidence="6 8" id="KW-0449">Lipoprotein</keyword>
<evidence type="ECO:0000256" key="2">
    <source>
        <dbReference type="ARBA" id="ARBA00022729"/>
    </source>
</evidence>
<dbReference type="AlphaFoldDB" id="A0A7Z6UH36"/>
<feature type="compositionally biased region" description="Basic and acidic residues" evidence="7">
    <location>
        <begin position="219"/>
        <end position="228"/>
    </location>
</feature>
<evidence type="ECO:0000256" key="5">
    <source>
        <dbReference type="ARBA" id="ARBA00023237"/>
    </source>
</evidence>
<organism evidence="8 9">
    <name type="scientific">Pseudomonas syringae pv. actinidiae</name>
    <dbReference type="NCBI Taxonomy" id="103796"/>
    <lineage>
        <taxon>Bacteria</taxon>
        <taxon>Pseudomonadati</taxon>
        <taxon>Pseudomonadota</taxon>
        <taxon>Gammaproteobacteria</taxon>
        <taxon>Pseudomonadales</taxon>
        <taxon>Pseudomonadaceae</taxon>
        <taxon>Pseudomonas</taxon>
        <taxon>Pseudomonas syringae</taxon>
    </lineage>
</organism>
<gene>
    <name evidence="8" type="ORF">ALP83_04937</name>
</gene>
<evidence type="ECO:0000256" key="7">
    <source>
        <dbReference type="SAM" id="MobiDB-lite"/>
    </source>
</evidence>
<dbReference type="AntiFam" id="ANF00073">
    <property type="entry name" value="Shadow ORF"/>
</dbReference>
<comment type="subcellular location">
    <subcellularLocation>
        <location evidence="1">Cell outer membrane</location>
        <topology evidence="1">Lipid-anchor</topology>
    </subcellularLocation>
</comment>
<evidence type="ECO:0000256" key="1">
    <source>
        <dbReference type="ARBA" id="ARBA00004459"/>
    </source>
</evidence>
<proteinExistence type="predicted"/>
<keyword evidence="5" id="KW-0998">Cell outer membrane</keyword>
<dbReference type="Pfam" id="PF13627">
    <property type="entry name" value="LptM_cons"/>
    <property type="match status" value="1"/>
</dbReference>
<name>A0A7Z6UH36_PSESF</name>
<keyword evidence="3" id="KW-0472">Membrane</keyword>
<keyword evidence="4" id="KW-0564">Palmitate</keyword>
<dbReference type="EMBL" id="RBRZ01000081">
    <property type="protein sequence ID" value="RMR56321.1"/>
    <property type="molecule type" value="Genomic_DNA"/>
</dbReference>
<sequence>MVEIQFDTGLLKGDARKHLAEQLIAGVACPTAAIFVIIEMEAAGAGCQPQLTQRLLTAENKLRAAFELDCQYTGRVFQVDIQSTIIENIFDIMLSRIDEVVKTGFGQTHCGNLDKCLLMAQRGKIRTLPGKCKAYPSSATDARINPVSHSSAPTFTPKARQTGDPSHRQAAGWSVYSGAINAFTKDFAMKRLISSLAALVAVACLVTACGQKGPLYLPDDTKTPDEQAKSQSHKHL</sequence>
<evidence type="ECO:0000313" key="8">
    <source>
        <dbReference type="EMBL" id="RMR56321.1"/>
    </source>
</evidence>
<evidence type="ECO:0000313" key="9">
    <source>
        <dbReference type="Proteomes" id="UP000281806"/>
    </source>
</evidence>
<evidence type="ECO:0000256" key="4">
    <source>
        <dbReference type="ARBA" id="ARBA00023139"/>
    </source>
</evidence>
<protein>
    <submittedName>
        <fullName evidence="8">Lipoprotein LppL</fullName>
    </submittedName>
</protein>
<dbReference type="NCBIfam" id="NF047847">
    <property type="entry name" value="SS_mature_LptM"/>
    <property type="match status" value="1"/>
</dbReference>
<feature type="region of interest" description="Disordered" evidence="7">
    <location>
        <begin position="216"/>
        <end position="236"/>
    </location>
</feature>
<feature type="region of interest" description="Disordered" evidence="7">
    <location>
        <begin position="146"/>
        <end position="169"/>
    </location>
</feature>
<reference evidence="8 9" key="1">
    <citation type="submission" date="2018-08" db="EMBL/GenBank/DDBJ databases">
        <title>Recombination of ecologically and evolutionarily significant loci maintains genetic cohesion in the Pseudomonas syringae species complex.</title>
        <authorList>
            <person name="Dillon M."/>
            <person name="Thakur S."/>
            <person name="Almeida R.N.D."/>
            <person name="Weir B.S."/>
            <person name="Guttman D.S."/>
        </authorList>
    </citation>
    <scope>NUCLEOTIDE SEQUENCE [LARGE SCALE GENOMIC DNA]</scope>
    <source>
        <strain evidence="8 9">ICMP 19198</strain>
    </source>
</reference>
<dbReference type="Proteomes" id="UP000281806">
    <property type="component" value="Unassembled WGS sequence"/>
</dbReference>
<dbReference type="GO" id="GO:0009279">
    <property type="term" value="C:cell outer membrane"/>
    <property type="evidence" value="ECO:0007669"/>
    <property type="project" value="UniProtKB-SubCell"/>
</dbReference>
<dbReference type="InterPro" id="IPR032831">
    <property type="entry name" value="LptM_cons"/>
</dbReference>